<dbReference type="PANTHER" id="PTHR43685">
    <property type="entry name" value="GLYCOSYLTRANSFERASE"/>
    <property type="match status" value="1"/>
</dbReference>
<dbReference type="PANTHER" id="PTHR43685:SF2">
    <property type="entry name" value="GLYCOSYLTRANSFERASE 2-LIKE DOMAIN-CONTAINING PROTEIN"/>
    <property type="match status" value="1"/>
</dbReference>
<evidence type="ECO:0000313" key="4">
    <source>
        <dbReference type="Proteomes" id="UP000886689"/>
    </source>
</evidence>
<sequence>MAASEVITDNQAAALPLVTIGMPIRNGDPYFERALASVLAQDYPNLEIVVSDNGSTDGTAEILARAAATDPRIRVFRQSEMLTAFDNFAWVLRQARGLYFMWAAHDDLRPANYVSSLVASLQAYPEAVLAFGDLRVSPVLAKPMSTSRLTTKRRGWDVCQGCVALRSCSAITSTDCGGPTRSGESRSSSMPGGRTCR</sequence>
<evidence type="ECO:0000259" key="2">
    <source>
        <dbReference type="Pfam" id="PF00535"/>
    </source>
</evidence>
<dbReference type="AlphaFoldDB" id="A0A9D7PPQ4"/>
<feature type="region of interest" description="Disordered" evidence="1">
    <location>
        <begin position="174"/>
        <end position="197"/>
    </location>
</feature>
<name>A0A9D7PPQ4_9PROT</name>
<accession>A0A9D7PPQ4</accession>
<dbReference type="SUPFAM" id="SSF53448">
    <property type="entry name" value="Nucleotide-diphospho-sugar transferases"/>
    <property type="match status" value="1"/>
</dbReference>
<feature type="domain" description="Glycosyltransferase 2-like" evidence="2">
    <location>
        <begin position="19"/>
        <end position="129"/>
    </location>
</feature>
<dbReference type="EMBL" id="JADJUC010000003">
    <property type="protein sequence ID" value="MBK8523305.1"/>
    <property type="molecule type" value="Genomic_DNA"/>
</dbReference>
<dbReference type="Proteomes" id="UP000886689">
    <property type="component" value="Unassembled WGS sequence"/>
</dbReference>
<dbReference type="CDD" id="cd00761">
    <property type="entry name" value="Glyco_tranf_GTA_type"/>
    <property type="match status" value="1"/>
</dbReference>
<protein>
    <submittedName>
        <fullName evidence="3">Glycosyltransferase family 2 protein</fullName>
    </submittedName>
</protein>
<evidence type="ECO:0000256" key="1">
    <source>
        <dbReference type="SAM" id="MobiDB-lite"/>
    </source>
</evidence>
<evidence type="ECO:0000313" key="3">
    <source>
        <dbReference type="EMBL" id="MBK8523305.1"/>
    </source>
</evidence>
<dbReference type="InterPro" id="IPR050834">
    <property type="entry name" value="Glycosyltransf_2"/>
</dbReference>
<dbReference type="Gene3D" id="3.90.550.10">
    <property type="entry name" value="Spore Coat Polysaccharide Biosynthesis Protein SpsA, Chain A"/>
    <property type="match status" value="1"/>
</dbReference>
<organism evidence="3 4">
    <name type="scientific">Candidatus Proximibacter danicus</name>
    <dbReference type="NCBI Taxonomy" id="2954365"/>
    <lineage>
        <taxon>Bacteria</taxon>
        <taxon>Pseudomonadati</taxon>
        <taxon>Pseudomonadota</taxon>
        <taxon>Betaproteobacteria</taxon>
        <taxon>Candidatus Proximibacter</taxon>
    </lineage>
</organism>
<dbReference type="InterPro" id="IPR001173">
    <property type="entry name" value="Glyco_trans_2-like"/>
</dbReference>
<comment type="caution">
    <text evidence="3">The sequence shown here is derived from an EMBL/GenBank/DDBJ whole genome shotgun (WGS) entry which is preliminary data.</text>
</comment>
<gene>
    <name evidence="3" type="ORF">IPL58_03765</name>
</gene>
<dbReference type="InterPro" id="IPR029044">
    <property type="entry name" value="Nucleotide-diphossugar_trans"/>
</dbReference>
<proteinExistence type="predicted"/>
<reference evidence="3" key="1">
    <citation type="submission" date="2020-10" db="EMBL/GenBank/DDBJ databases">
        <title>Connecting structure to function with the recovery of over 1000 high-quality activated sludge metagenome-assembled genomes encoding full-length rRNA genes using long-read sequencing.</title>
        <authorList>
            <person name="Singleton C.M."/>
            <person name="Petriglieri F."/>
            <person name="Kristensen J.M."/>
            <person name="Kirkegaard R.H."/>
            <person name="Michaelsen T.Y."/>
            <person name="Andersen M.H."/>
            <person name="Karst S.M."/>
            <person name="Dueholm M.S."/>
            <person name="Nielsen P.H."/>
            <person name="Albertsen M."/>
        </authorList>
    </citation>
    <scope>NUCLEOTIDE SEQUENCE</scope>
    <source>
        <strain evidence="3">Hirt_18-Q3-R61-65_BATAC.395</strain>
    </source>
</reference>
<dbReference type="Pfam" id="PF00535">
    <property type="entry name" value="Glycos_transf_2"/>
    <property type="match status" value="1"/>
</dbReference>